<keyword evidence="1" id="KW-1133">Transmembrane helix</keyword>
<dbReference type="Proteomes" id="UP001497497">
    <property type="component" value="Unassembled WGS sequence"/>
</dbReference>
<feature type="domain" description="LicD/FKTN/FKRP nucleotidyltransferase" evidence="2">
    <location>
        <begin position="58"/>
        <end position="93"/>
    </location>
</feature>
<dbReference type="AlphaFoldDB" id="A0AAV2H7L1"/>
<dbReference type="InterPro" id="IPR007074">
    <property type="entry name" value="LicD/FKTN/FKRP_NTP_transf"/>
</dbReference>
<evidence type="ECO:0000313" key="4">
    <source>
        <dbReference type="Proteomes" id="UP001497497"/>
    </source>
</evidence>
<organism evidence="3 4">
    <name type="scientific">Lymnaea stagnalis</name>
    <name type="common">Great pond snail</name>
    <name type="synonym">Helix stagnalis</name>
    <dbReference type="NCBI Taxonomy" id="6523"/>
    <lineage>
        <taxon>Eukaryota</taxon>
        <taxon>Metazoa</taxon>
        <taxon>Spiralia</taxon>
        <taxon>Lophotrochozoa</taxon>
        <taxon>Mollusca</taxon>
        <taxon>Gastropoda</taxon>
        <taxon>Heterobranchia</taxon>
        <taxon>Euthyneura</taxon>
        <taxon>Panpulmonata</taxon>
        <taxon>Hygrophila</taxon>
        <taxon>Lymnaeoidea</taxon>
        <taxon>Lymnaeidae</taxon>
        <taxon>Lymnaea</taxon>
    </lineage>
</organism>
<proteinExistence type="predicted"/>
<keyword evidence="1" id="KW-0812">Transmembrane</keyword>
<keyword evidence="1" id="KW-0472">Membrane</keyword>
<dbReference type="GO" id="GO:0009100">
    <property type="term" value="P:glycoprotein metabolic process"/>
    <property type="evidence" value="ECO:0007669"/>
    <property type="project" value="UniProtKB-ARBA"/>
</dbReference>
<reference evidence="3 4" key="1">
    <citation type="submission" date="2024-04" db="EMBL/GenBank/DDBJ databases">
        <authorList>
            <consortium name="Genoscope - CEA"/>
            <person name="William W."/>
        </authorList>
    </citation>
    <scope>NUCLEOTIDE SEQUENCE [LARGE SCALE GENOMIC DNA]</scope>
</reference>
<evidence type="ECO:0000259" key="2">
    <source>
        <dbReference type="Pfam" id="PF04991"/>
    </source>
</evidence>
<sequence length="211" mass="25063">MTVYELHAWDSHVTRLKPVLPEEEFELLGKFQPSLSGREQKFLMFAMISATQALAAFNITYLVRGGSLIGYWRHHGRIPWDEDVDILVDSKQWPLARKVLSCLPDLQINIGSDHMWKLFHKDGQLWKRENYIKFPYVDIFLYREDSDHVWPLTIWMKMITMKREWALPPSRGVFDGWPISVPHKPAYVLHELYPGRIMSDCYAQIFQRRMR</sequence>
<dbReference type="EMBL" id="CAXITT010000053">
    <property type="protein sequence ID" value="CAL1529681.1"/>
    <property type="molecule type" value="Genomic_DNA"/>
</dbReference>
<feature type="transmembrane region" description="Helical" evidence="1">
    <location>
        <begin position="42"/>
        <end position="63"/>
    </location>
</feature>
<comment type="caution">
    <text evidence="3">The sequence shown here is derived from an EMBL/GenBank/DDBJ whole genome shotgun (WGS) entry which is preliminary data.</text>
</comment>
<feature type="non-terminal residue" evidence="3">
    <location>
        <position position="211"/>
    </location>
</feature>
<dbReference type="InterPro" id="IPR052942">
    <property type="entry name" value="LPS_cholinephosphotransferase"/>
</dbReference>
<keyword evidence="4" id="KW-1185">Reference proteome</keyword>
<evidence type="ECO:0000256" key="1">
    <source>
        <dbReference type="SAM" id="Phobius"/>
    </source>
</evidence>
<name>A0AAV2H7L1_LYMST</name>
<dbReference type="PANTHER" id="PTHR43404">
    <property type="entry name" value="LIPOPOLYSACCHARIDE CHOLINEPHOSPHOTRANSFERASE LICD"/>
    <property type="match status" value="1"/>
</dbReference>
<dbReference type="Pfam" id="PF04991">
    <property type="entry name" value="LicD"/>
    <property type="match status" value="1"/>
</dbReference>
<accession>A0AAV2H7L1</accession>
<gene>
    <name evidence="3" type="ORF">GSLYS_00003836001</name>
</gene>
<protein>
    <recommendedName>
        <fullName evidence="2">LicD/FKTN/FKRP nucleotidyltransferase domain-containing protein</fullName>
    </recommendedName>
</protein>
<evidence type="ECO:0000313" key="3">
    <source>
        <dbReference type="EMBL" id="CAL1529681.1"/>
    </source>
</evidence>
<dbReference type="PANTHER" id="PTHR43404:SF2">
    <property type="entry name" value="LIPOPOLYSACCHARIDE CHOLINEPHOSPHOTRANSFERASE LICD"/>
    <property type="match status" value="1"/>
</dbReference>